<dbReference type="OrthoDB" id="9814383at2"/>
<feature type="transmembrane region" description="Helical" evidence="1">
    <location>
        <begin position="174"/>
        <end position="196"/>
    </location>
</feature>
<accession>A0A1M5XDB2</accession>
<feature type="transmembrane region" description="Helical" evidence="1">
    <location>
        <begin position="20"/>
        <end position="39"/>
    </location>
</feature>
<dbReference type="AlphaFoldDB" id="A0A1M5XDB2"/>
<feature type="transmembrane region" description="Helical" evidence="1">
    <location>
        <begin position="139"/>
        <end position="167"/>
    </location>
</feature>
<feature type="transmembrane region" description="Helical" evidence="1">
    <location>
        <begin position="257"/>
        <end position="274"/>
    </location>
</feature>
<keyword evidence="1" id="KW-1133">Transmembrane helix</keyword>
<reference evidence="3 4" key="1">
    <citation type="submission" date="2016-11" db="EMBL/GenBank/DDBJ databases">
        <authorList>
            <person name="Jaros S."/>
            <person name="Januszkiewicz K."/>
            <person name="Wedrychowicz H."/>
        </authorList>
    </citation>
    <scope>NUCLEOTIDE SEQUENCE [LARGE SCALE GENOMIC DNA]</scope>
    <source>
        <strain evidence="3 4">DSM 13106</strain>
    </source>
</reference>
<dbReference type="Gene3D" id="1.10.390.10">
    <property type="entry name" value="Neutral Protease Domain 2"/>
    <property type="match status" value="1"/>
</dbReference>
<feature type="transmembrane region" description="Helical" evidence="1">
    <location>
        <begin position="59"/>
        <end position="79"/>
    </location>
</feature>
<dbReference type="GO" id="GO:0008237">
    <property type="term" value="F:metallopeptidase activity"/>
    <property type="evidence" value="ECO:0007669"/>
    <property type="project" value="InterPro"/>
</dbReference>
<dbReference type="EMBL" id="FQXR01000006">
    <property type="protein sequence ID" value="SHH97801.1"/>
    <property type="molecule type" value="Genomic_DNA"/>
</dbReference>
<protein>
    <submittedName>
        <fullName evidence="3">Peptidase family M1</fullName>
    </submittedName>
</protein>
<dbReference type="Proteomes" id="UP000184389">
    <property type="component" value="Unassembled WGS sequence"/>
</dbReference>
<evidence type="ECO:0000256" key="1">
    <source>
        <dbReference type="SAM" id="Phobius"/>
    </source>
</evidence>
<keyword evidence="1" id="KW-0472">Membrane</keyword>
<dbReference type="InterPro" id="IPR014782">
    <property type="entry name" value="Peptidase_M1_dom"/>
</dbReference>
<dbReference type="SUPFAM" id="SSF55486">
    <property type="entry name" value="Metalloproteases ('zincins'), catalytic domain"/>
    <property type="match status" value="1"/>
</dbReference>
<feature type="transmembrane region" description="Helical" evidence="1">
    <location>
        <begin position="216"/>
        <end position="237"/>
    </location>
</feature>
<proteinExistence type="predicted"/>
<organism evidence="3 4">
    <name type="scientific">Sporanaerobacter acetigenes DSM 13106</name>
    <dbReference type="NCBI Taxonomy" id="1123281"/>
    <lineage>
        <taxon>Bacteria</taxon>
        <taxon>Bacillati</taxon>
        <taxon>Bacillota</taxon>
        <taxon>Tissierellia</taxon>
        <taxon>Tissierellales</taxon>
        <taxon>Sporanaerobacteraceae</taxon>
        <taxon>Sporanaerobacter</taxon>
    </lineage>
</organism>
<feature type="domain" description="Peptidase M1 membrane alanine aminopeptidase" evidence="2">
    <location>
        <begin position="501"/>
        <end position="716"/>
    </location>
</feature>
<sequence>MANKILLVKNEIKYMFKEKVIILLILATCIILAIGINSLNMTNDFNLFYIKRNSSTISFNSAKFGATICSLLFALFTVLKLDKDKRKRSRTIVESNLDYLYIIGARIFSIIFYAVITTIIGMIAVMAIQKLIYNIPIDISYYLFSYLIIFFPTLLFSILMISGLYLLTESLDMSVITFGMIFINSLESNNYLLTWVRTNLDIVSDFAGIGPIGNTIIYNRLLWFLISLSIFGIGLLFRRRYESGIGSSFLINMKSKGLLTLTILVILGSGFAYTKEPYTMELMNDLDISIDENICLDSICPEIKFDSENGEMNAHVSYSFINNGSNTIKFDINDGLKINSLKVNGEEIVYQKIKNVIEVSIPDVEKVNVDIFYSGSVKCDKNGVGRGMPGYISKESIYLLEASNWIFRPLVAEGDMIDISGYYIAPDYLTMVVPGRLVDVETIDENKKWIFEYSSHTADIGAFASKYEKAQIEVDNVAVEFYYTSRHEEYVDNMKIVDHIKSMMEYYTQNIGEYYSKDYPLKIVEVSIYKRGGHSSENVITFAENTINRDNSMYSILNKNNEIEDFRKVDIYANDLNLIAHEVAHQWWGTGVNVIDDTPWSCEGLANYFSYKYIQKEFGDMVSSGVFLQPWKYRLNELKNYYYINNDDMKEKLNERFIRSLEMEKRQAELYYLMPLKLLKGEEIQGGKVFLEGIQGVYRRHLLKDLTYDEFLQEMNLTREAIDVD</sequence>
<name>A0A1M5XDB2_9FIRM</name>
<dbReference type="InterPro" id="IPR027268">
    <property type="entry name" value="Peptidase_M4/M1_CTD_sf"/>
</dbReference>
<feature type="transmembrane region" description="Helical" evidence="1">
    <location>
        <begin position="99"/>
        <end position="127"/>
    </location>
</feature>
<dbReference type="GO" id="GO:0008270">
    <property type="term" value="F:zinc ion binding"/>
    <property type="evidence" value="ECO:0007669"/>
    <property type="project" value="InterPro"/>
</dbReference>
<dbReference type="Pfam" id="PF01433">
    <property type="entry name" value="Peptidase_M1"/>
    <property type="match status" value="1"/>
</dbReference>
<evidence type="ECO:0000313" key="3">
    <source>
        <dbReference type="EMBL" id="SHH97801.1"/>
    </source>
</evidence>
<dbReference type="RefSeq" id="WP_072744314.1">
    <property type="nucleotide sequence ID" value="NZ_FQXR01000006.1"/>
</dbReference>
<gene>
    <name evidence="3" type="ORF">SAMN02745180_01655</name>
</gene>
<keyword evidence="1" id="KW-0812">Transmembrane</keyword>
<evidence type="ECO:0000313" key="4">
    <source>
        <dbReference type="Proteomes" id="UP000184389"/>
    </source>
</evidence>
<keyword evidence="4" id="KW-1185">Reference proteome</keyword>
<dbReference type="STRING" id="1123281.SAMN02745180_01655"/>
<evidence type="ECO:0000259" key="2">
    <source>
        <dbReference type="Pfam" id="PF01433"/>
    </source>
</evidence>